<evidence type="ECO:0000256" key="1">
    <source>
        <dbReference type="ARBA" id="ARBA00006190"/>
    </source>
</evidence>
<feature type="region of interest" description="Disordered" evidence="2">
    <location>
        <begin position="90"/>
        <end position="134"/>
    </location>
</feature>
<evidence type="ECO:0000313" key="4">
    <source>
        <dbReference type="Proteomes" id="UP001174909"/>
    </source>
</evidence>
<dbReference type="Pfam" id="PF03357">
    <property type="entry name" value="Snf7"/>
    <property type="match status" value="1"/>
</dbReference>
<comment type="similarity">
    <text evidence="1">Belongs to the SNF7 family.</text>
</comment>
<dbReference type="InterPro" id="IPR005024">
    <property type="entry name" value="Snf7_fam"/>
</dbReference>
<reference evidence="3" key="1">
    <citation type="submission" date="2023-03" db="EMBL/GenBank/DDBJ databases">
        <authorList>
            <person name="Steffen K."/>
            <person name="Cardenas P."/>
        </authorList>
    </citation>
    <scope>NUCLEOTIDE SEQUENCE</scope>
</reference>
<proteinExistence type="inferred from homology"/>
<keyword evidence="4" id="KW-1185">Reference proteome</keyword>
<comment type="caution">
    <text evidence="3">The sequence shown here is derived from an EMBL/GenBank/DDBJ whole genome shotgun (WGS) entry which is preliminary data.</text>
</comment>
<evidence type="ECO:0000256" key="2">
    <source>
        <dbReference type="SAM" id="MobiDB-lite"/>
    </source>
</evidence>
<protein>
    <submittedName>
        <fullName evidence="3">Charged multivesicular body protein 3</fullName>
    </submittedName>
</protein>
<feature type="compositionally biased region" description="Basic and acidic residues" evidence="2">
    <location>
        <begin position="125"/>
        <end position="134"/>
    </location>
</feature>
<dbReference type="Gene3D" id="6.10.140.1230">
    <property type="match status" value="1"/>
</dbReference>
<evidence type="ECO:0000313" key="3">
    <source>
        <dbReference type="EMBL" id="CAI8058230.1"/>
    </source>
</evidence>
<accession>A0AA35U145</accession>
<feature type="compositionally biased region" description="Acidic residues" evidence="2">
    <location>
        <begin position="115"/>
        <end position="124"/>
    </location>
</feature>
<dbReference type="GO" id="GO:0007034">
    <property type="term" value="P:vacuolar transport"/>
    <property type="evidence" value="ECO:0007669"/>
    <property type="project" value="InterPro"/>
</dbReference>
<dbReference type="AlphaFoldDB" id="A0AA35U145"/>
<dbReference type="PANTHER" id="PTHR10476">
    <property type="entry name" value="CHARGED MULTIVESICULAR BODY PROTEIN"/>
    <property type="match status" value="1"/>
</dbReference>
<dbReference type="Proteomes" id="UP001174909">
    <property type="component" value="Unassembled WGS sequence"/>
</dbReference>
<feature type="compositionally biased region" description="Polar residues" evidence="2">
    <location>
        <begin position="90"/>
        <end position="104"/>
    </location>
</feature>
<gene>
    <name evidence="3" type="ORF">GBAR_LOCUS31667</name>
</gene>
<organism evidence="3 4">
    <name type="scientific">Geodia barretti</name>
    <name type="common">Barrett's horny sponge</name>
    <dbReference type="NCBI Taxonomy" id="519541"/>
    <lineage>
        <taxon>Eukaryota</taxon>
        <taxon>Metazoa</taxon>
        <taxon>Porifera</taxon>
        <taxon>Demospongiae</taxon>
        <taxon>Heteroscleromorpha</taxon>
        <taxon>Tetractinellida</taxon>
        <taxon>Astrophorina</taxon>
        <taxon>Geodiidae</taxon>
        <taxon>Geodia</taxon>
    </lineage>
</organism>
<name>A0AA35U145_GEOBA</name>
<sequence>MNSVMMTMQQQVSMQRMVGAIGKSTEVMQAMQSLIKVPEISQVMLELSKEMTKAGMIEEILEETFEDLEDDDVEELADKEVEKVLWEVTTGQLGQLSGTPSATPQDDGAVGPEPEAVESDEEEDMTARLEALRS</sequence>
<dbReference type="EMBL" id="CASHTH010004498">
    <property type="protein sequence ID" value="CAI8058230.1"/>
    <property type="molecule type" value="Genomic_DNA"/>
</dbReference>